<name>A0A066U649_9PSEU</name>
<dbReference type="OrthoDB" id="3630183at2"/>
<proteinExistence type="predicted"/>
<dbReference type="EMBL" id="JMQI01000028">
    <property type="protein sequence ID" value="KDN21332.1"/>
    <property type="molecule type" value="Genomic_DNA"/>
</dbReference>
<dbReference type="InterPro" id="IPR036354">
    <property type="entry name" value="Prot_inh_pot1_sf"/>
</dbReference>
<comment type="caution">
    <text evidence="3">The sequence shown here is derived from an EMBL/GenBank/DDBJ whole genome shotgun (WGS) entry which is preliminary data.</text>
</comment>
<gene>
    <name evidence="3" type="ORF">DV20_15695</name>
</gene>
<dbReference type="GO" id="GO:0004867">
    <property type="term" value="F:serine-type endopeptidase inhibitor activity"/>
    <property type="evidence" value="ECO:0007669"/>
    <property type="project" value="UniProtKB-KW"/>
</dbReference>
<dbReference type="RefSeq" id="WP_043780679.1">
    <property type="nucleotide sequence ID" value="NZ_JMQI01000028.1"/>
</dbReference>
<accession>A0A066U649</accession>
<dbReference type="Proteomes" id="UP000027345">
    <property type="component" value="Unassembled WGS sequence"/>
</dbReference>
<dbReference type="SUPFAM" id="SSF54654">
    <property type="entry name" value="CI-2 family of serine protease inhibitors"/>
    <property type="match status" value="1"/>
</dbReference>
<protein>
    <recommendedName>
        <fullName evidence="5">Proteinase inhibitor I78</fullName>
    </recommendedName>
</protein>
<evidence type="ECO:0000256" key="1">
    <source>
        <dbReference type="ARBA" id="ARBA00022690"/>
    </source>
</evidence>
<keyword evidence="2" id="KW-0722">Serine protease inhibitor</keyword>
<reference evidence="3 4" key="1">
    <citation type="submission" date="2014-05" db="EMBL/GenBank/DDBJ databases">
        <title>Draft genome sequence of Amycolatopsis rifamycinica DSM 46095.</title>
        <authorList>
            <person name="Lal R."/>
            <person name="Saxena A."/>
            <person name="Kumari R."/>
            <person name="Mukherjee U."/>
            <person name="Singh P."/>
            <person name="Sangwan N."/>
            <person name="Mahato N.K."/>
        </authorList>
    </citation>
    <scope>NUCLEOTIDE SEQUENCE [LARGE SCALE GENOMIC DNA]</scope>
    <source>
        <strain evidence="3 4">DSM 46095</strain>
    </source>
</reference>
<keyword evidence="4" id="KW-1185">Reference proteome</keyword>
<evidence type="ECO:0000313" key="4">
    <source>
        <dbReference type="Proteomes" id="UP000027345"/>
    </source>
</evidence>
<evidence type="ECO:0008006" key="5">
    <source>
        <dbReference type="Google" id="ProtNLM"/>
    </source>
</evidence>
<evidence type="ECO:0000256" key="2">
    <source>
        <dbReference type="ARBA" id="ARBA00022900"/>
    </source>
</evidence>
<dbReference type="AlphaFoldDB" id="A0A066U649"/>
<organism evidence="3 4">
    <name type="scientific">Amycolatopsis rifamycinica</name>
    <dbReference type="NCBI Taxonomy" id="287986"/>
    <lineage>
        <taxon>Bacteria</taxon>
        <taxon>Bacillati</taxon>
        <taxon>Actinomycetota</taxon>
        <taxon>Actinomycetes</taxon>
        <taxon>Pseudonocardiales</taxon>
        <taxon>Pseudonocardiaceae</taxon>
        <taxon>Amycolatopsis</taxon>
    </lineage>
</organism>
<evidence type="ECO:0000313" key="3">
    <source>
        <dbReference type="EMBL" id="KDN21332.1"/>
    </source>
</evidence>
<keyword evidence="1" id="KW-0646">Protease inhibitor</keyword>
<sequence>MPGFERRQPSFDLAELVGRKIGDARERCERDGFHVQVVDLDRHPAVTLEWRPDRIRLAARRGVVEDCHQG</sequence>